<dbReference type="AlphaFoldDB" id="A0A7X4W853"/>
<reference evidence="1 2" key="1">
    <citation type="submission" date="2017-05" db="EMBL/GenBank/DDBJ databases">
        <title>High clonality and local adaptation shapes Vibrionaceae linages within an endangered oasis.</title>
        <authorList>
            <person name="Vazquez-Rosas-Landa M."/>
        </authorList>
    </citation>
    <scope>NUCLEOTIDE SEQUENCE [LARGE SCALE GENOMIC DNA]</scope>
    <source>
        <strain evidence="1 2">P46_P4S1P180</strain>
    </source>
</reference>
<gene>
    <name evidence="1" type="ORF">CAG72_01525</name>
</gene>
<protein>
    <submittedName>
        <fullName evidence="1">Uncharacterized protein</fullName>
    </submittedName>
</protein>
<dbReference type="EMBL" id="WXWW01000029">
    <property type="protein sequence ID" value="NAW63884.1"/>
    <property type="molecule type" value="Genomic_DNA"/>
</dbReference>
<name>A0A7X4W853_9GAMM</name>
<evidence type="ECO:0000313" key="2">
    <source>
        <dbReference type="Proteomes" id="UP000465712"/>
    </source>
</evidence>
<evidence type="ECO:0000313" key="1">
    <source>
        <dbReference type="EMBL" id="NAW63884.1"/>
    </source>
</evidence>
<proteinExistence type="predicted"/>
<sequence length="114" mass="12460">MFILIAVCLSSNSFSATNYWVDTTGKVLNIATYATTETVLVFLDNNGQDVAECSDKQAFAISNTLSSEARARMYSMLLAAKTAGTPITVAYTKVGGCEVWSTNNSVYRRIVRLR</sequence>
<dbReference type="Proteomes" id="UP000465712">
    <property type="component" value="Unassembled WGS sequence"/>
</dbReference>
<organism evidence="1 2">
    <name type="scientific">Photobacterium halotolerans</name>
    <dbReference type="NCBI Taxonomy" id="265726"/>
    <lineage>
        <taxon>Bacteria</taxon>
        <taxon>Pseudomonadati</taxon>
        <taxon>Pseudomonadota</taxon>
        <taxon>Gammaproteobacteria</taxon>
        <taxon>Vibrionales</taxon>
        <taxon>Vibrionaceae</taxon>
        <taxon>Photobacterium</taxon>
    </lineage>
</organism>
<accession>A0A7X4W853</accession>
<comment type="caution">
    <text evidence="1">The sequence shown here is derived from an EMBL/GenBank/DDBJ whole genome shotgun (WGS) entry which is preliminary data.</text>
</comment>